<dbReference type="EMBL" id="PDCK01000041">
    <property type="protein sequence ID" value="PRQ43038.1"/>
    <property type="molecule type" value="Genomic_DNA"/>
</dbReference>
<dbReference type="Proteomes" id="UP000238479">
    <property type="component" value="Chromosome 3"/>
</dbReference>
<evidence type="ECO:0000313" key="2">
    <source>
        <dbReference type="Proteomes" id="UP000238479"/>
    </source>
</evidence>
<protein>
    <submittedName>
        <fullName evidence="1">Uncharacterized protein</fullName>
    </submittedName>
</protein>
<accession>A0A2P6R9D3</accession>
<dbReference type="AlphaFoldDB" id="A0A2P6R9D3"/>
<evidence type="ECO:0000313" key="1">
    <source>
        <dbReference type="EMBL" id="PRQ43038.1"/>
    </source>
</evidence>
<name>A0A2P6R9D3_ROSCH</name>
<keyword evidence="2" id="KW-1185">Reference proteome</keyword>
<reference evidence="1 2" key="1">
    <citation type="journal article" date="2018" name="Nat. Genet.">
        <title>The Rosa genome provides new insights in the design of modern roses.</title>
        <authorList>
            <person name="Bendahmane M."/>
        </authorList>
    </citation>
    <scope>NUCLEOTIDE SEQUENCE [LARGE SCALE GENOMIC DNA]</scope>
    <source>
        <strain evidence="2">cv. Old Blush</strain>
    </source>
</reference>
<proteinExistence type="predicted"/>
<gene>
    <name evidence="1" type="ORF">RchiOBHm_Chr3g0464091</name>
</gene>
<organism evidence="1 2">
    <name type="scientific">Rosa chinensis</name>
    <name type="common">China rose</name>
    <dbReference type="NCBI Taxonomy" id="74649"/>
    <lineage>
        <taxon>Eukaryota</taxon>
        <taxon>Viridiplantae</taxon>
        <taxon>Streptophyta</taxon>
        <taxon>Embryophyta</taxon>
        <taxon>Tracheophyta</taxon>
        <taxon>Spermatophyta</taxon>
        <taxon>Magnoliopsida</taxon>
        <taxon>eudicotyledons</taxon>
        <taxon>Gunneridae</taxon>
        <taxon>Pentapetalae</taxon>
        <taxon>rosids</taxon>
        <taxon>fabids</taxon>
        <taxon>Rosales</taxon>
        <taxon>Rosaceae</taxon>
        <taxon>Rosoideae</taxon>
        <taxon>Rosoideae incertae sedis</taxon>
        <taxon>Rosa</taxon>
    </lineage>
</organism>
<comment type="caution">
    <text evidence="1">The sequence shown here is derived from an EMBL/GenBank/DDBJ whole genome shotgun (WGS) entry which is preliminary data.</text>
</comment>
<dbReference type="Gramene" id="PRQ43038">
    <property type="protein sequence ID" value="PRQ43038"/>
    <property type="gene ID" value="RchiOBHm_Chr3g0464091"/>
</dbReference>
<sequence>MISGITLQSILWVWFDPWLCCCKLDVVSELSISFKSCLFLICWLILSKVHPLQRVCELLDVLVVCYFLFLIKHVEGEGGSNSDLGQCKYSYLLSLLVCQKCSCYGCFQILVSAYKFHVRWH</sequence>